<evidence type="ECO:0000313" key="1">
    <source>
        <dbReference type="EMBL" id="GIY36813.1"/>
    </source>
</evidence>
<evidence type="ECO:0000313" key="2">
    <source>
        <dbReference type="Proteomes" id="UP001054945"/>
    </source>
</evidence>
<reference evidence="1 2" key="1">
    <citation type="submission" date="2021-06" db="EMBL/GenBank/DDBJ databases">
        <title>Caerostris extrusa draft genome.</title>
        <authorList>
            <person name="Kono N."/>
            <person name="Arakawa K."/>
        </authorList>
    </citation>
    <scope>NUCLEOTIDE SEQUENCE [LARGE SCALE GENOMIC DNA]</scope>
</reference>
<dbReference type="AlphaFoldDB" id="A0AAV4SYX1"/>
<name>A0AAV4SYX1_CAEEX</name>
<comment type="caution">
    <text evidence="1">The sequence shown here is derived from an EMBL/GenBank/DDBJ whole genome shotgun (WGS) entry which is preliminary data.</text>
</comment>
<accession>A0AAV4SYX1</accession>
<protein>
    <submittedName>
        <fullName evidence="1">Uncharacterized protein</fullName>
    </submittedName>
</protein>
<dbReference type="EMBL" id="BPLR01010093">
    <property type="protein sequence ID" value="GIY36813.1"/>
    <property type="molecule type" value="Genomic_DNA"/>
</dbReference>
<keyword evidence="2" id="KW-1185">Reference proteome</keyword>
<proteinExistence type="predicted"/>
<organism evidence="1 2">
    <name type="scientific">Caerostris extrusa</name>
    <name type="common">Bark spider</name>
    <name type="synonym">Caerostris bankana</name>
    <dbReference type="NCBI Taxonomy" id="172846"/>
    <lineage>
        <taxon>Eukaryota</taxon>
        <taxon>Metazoa</taxon>
        <taxon>Ecdysozoa</taxon>
        <taxon>Arthropoda</taxon>
        <taxon>Chelicerata</taxon>
        <taxon>Arachnida</taxon>
        <taxon>Araneae</taxon>
        <taxon>Araneomorphae</taxon>
        <taxon>Entelegynae</taxon>
        <taxon>Araneoidea</taxon>
        <taxon>Araneidae</taxon>
        <taxon>Caerostris</taxon>
    </lineage>
</organism>
<dbReference type="Proteomes" id="UP001054945">
    <property type="component" value="Unassembled WGS sequence"/>
</dbReference>
<gene>
    <name evidence="1" type="ORF">CEXT_475261</name>
</gene>
<sequence>MTHESIGHKGIRSVVIMESFSDSLHFCGPIPPSDSLPSPNDRIVFAAAHLLAFPPNRSRIQLSLLKNLRDKKKDQQFIDISNHCYS</sequence>